<proteinExistence type="predicted"/>
<reference evidence="2 3" key="1">
    <citation type="submission" date="2019-12" db="EMBL/GenBank/DDBJ databases">
        <title>Whole-genome analyses of novel actinobacteria.</title>
        <authorList>
            <person name="Sahin N."/>
            <person name="Saygin H."/>
        </authorList>
    </citation>
    <scope>NUCLEOTIDE SEQUENCE [LARGE SCALE GENOMIC DNA]</scope>
    <source>
        <strain evidence="2 3">KC615</strain>
    </source>
</reference>
<dbReference type="Pfam" id="PF09997">
    <property type="entry name" value="DUF2238"/>
    <property type="match status" value="1"/>
</dbReference>
<comment type="caution">
    <text evidence="2">The sequence shown here is derived from an EMBL/GenBank/DDBJ whole genome shotgun (WGS) entry which is preliminary data.</text>
</comment>
<name>A0A6I4VTM6_9BACL</name>
<keyword evidence="1" id="KW-0812">Transmembrane</keyword>
<organism evidence="2 3">
    <name type="scientific">Shimazuella alba</name>
    <dbReference type="NCBI Taxonomy" id="2690964"/>
    <lineage>
        <taxon>Bacteria</taxon>
        <taxon>Bacillati</taxon>
        <taxon>Bacillota</taxon>
        <taxon>Bacilli</taxon>
        <taxon>Bacillales</taxon>
        <taxon>Thermoactinomycetaceae</taxon>
        <taxon>Shimazuella</taxon>
    </lineage>
</organism>
<accession>A0A6I4VTM6</accession>
<feature type="transmembrane region" description="Helical" evidence="1">
    <location>
        <begin position="60"/>
        <end position="79"/>
    </location>
</feature>
<dbReference type="Proteomes" id="UP000430692">
    <property type="component" value="Unassembled WGS sequence"/>
</dbReference>
<dbReference type="RefSeq" id="WP_160802464.1">
    <property type="nucleotide sequence ID" value="NZ_WUUL01000011.1"/>
</dbReference>
<feature type="transmembrane region" description="Helical" evidence="1">
    <location>
        <begin position="12"/>
        <end position="30"/>
    </location>
</feature>
<dbReference type="EMBL" id="WUUL01000011">
    <property type="protein sequence ID" value="MXQ55119.1"/>
    <property type="molecule type" value="Genomic_DNA"/>
</dbReference>
<keyword evidence="3" id="KW-1185">Reference proteome</keyword>
<gene>
    <name evidence="2" type="ORF">GSM42_15635</name>
</gene>
<keyword evidence="1" id="KW-1133">Transmembrane helix</keyword>
<feature type="transmembrane region" description="Helical" evidence="1">
    <location>
        <begin position="128"/>
        <end position="154"/>
    </location>
</feature>
<evidence type="ECO:0000313" key="2">
    <source>
        <dbReference type="EMBL" id="MXQ55119.1"/>
    </source>
</evidence>
<protein>
    <submittedName>
        <fullName evidence="2">DUF2238 domain-containing protein</fullName>
    </submittedName>
</protein>
<sequence>MTNTKSRENWVVLLFSVYTFIWCILAISPVNRFNWALENILIFFGLVLLVFVYKRIPLSNTSYTLLTIFLVLHTIGAHYSYQTPLDAWLDLKRAYYDRIVHFSFGFCFLLPAYQIIRFRYSLLRRSSILFANISLLAASGLFELLEVWVVYLIAPQAGDLFLGLQGDPWDAQHDMQIALLGSIFTSCFLSLYLLINEKTTDPP</sequence>
<feature type="transmembrane region" description="Helical" evidence="1">
    <location>
        <begin position="99"/>
        <end position="116"/>
    </location>
</feature>
<keyword evidence="1" id="KW-0472">Membrane</keyword>
<feature type="transmembrane region" description="Helical" evidence="1">
    <location>
        <begin position="36"/>
        <end position="53"/>
    </location>
</feature>
<dbReference type="AlphaFoldDB" id="A0A6I4VTM6"/>
<evidence type="ECO:0000256" key="1">
    <source>
        <dbReference type="SAM" id="Phobius"/>
    </source>
</evidence>
<dbReference type="InterPro" id="IPR014509">
    <property type="entry name" value="YjdF-like"/>
</dbReference>
<evidence type="ECO:0000313" key="3">
    <source>
        <dbReference type="Proteomes" id="UP000430692"/>
    </source>
</evidence>
<feature type="transmembrane region" description="Helical" evidence="1">
    <location>
        <begin position="174"/>
        <end position="195"/>
    </location>
</feature>